<dbReference type="AlphaFoldDB" id="A0AAV6IKR0"/>
<dbReference type="SUPFAM" id="SSF56024">
    <property type="entry name" value="Phospholipase D/nuclease"/>
    <property type="match status" value="1"/>
</dbReference>
<reference evidence="3" key="1">
    <citation type="submission" date="2020-08" db="EMBL/GenBank/DDBJ databases">
        <title>Plant Genome Project.</title>
        <authorList>
            <person name="Zhang R.-G."/>
        </authorList>
    </citation>
    <scope>NUCLEOTIDE SEQUENCE</scope>
    <source>
        <strain evidence="3">WSP0</strain>
        <tissue evidence="3">Leaf</tissue>
    </source>
</reference>
<dbReference type="PANTHER" id="PTHR18896">
    <property type="entry name" value="PHOSPHOLIPASE D"/>
    <property type="match status" value="1"/>
</dbReference>
<protein>
    <submittedName>
        <fullName evidence="3">Uncharacterized protein</fullName>
    </submittedName>
</protein>
<gene>
    <name evidence="3" type="ORF">RHGRI_029230</name>
</gene>
<accession>A0AAV6IKR0</accession>
<keyword evidence="1" id="KW-0677">Repeat</keyword>
<dbReference type="InterPro" id="IPR015679">
    <property type="entry name" value="PLipase_D_fam"/>
</dbReference>
<evidence type="ECO:0000313" key="3">
    <source>
        <dbReference type="EMBL" id="KAG5528470.1"/>
    </source>
</evidence>
<sequence>MVFRLALSTIMHPYGGYMGWGTIELFRTDIWIRKKVLRISETVWPHADICPYHYKTRNLQKFMSSPRLCCSGIVSALLSMVLLEQGPVVECPREPWHDLHYQIDGPAAYDILTNFEERWSRASKPRGLEKLKMSGGEALHKFSRIRGITELKALNPKELLEMKRSSDDALLSIDRIPDIIAMKDLPCLREVDPEAWHVQVC</sequence>
<dbReference type="EMBL" id="JACTNZ010000010">
    <property type="protein sequence ID" value="KAG5528470.1"/>
    <property type="molecule type" value="Genomic_DNA"/>
</dbReference>
<organism evidence="3 4">
    <name type="scientific">Rhododendron griersonianum</name>
    <dbReference type="NCBI Taxonomy" id="479676"/>
    <lineage>
        <taxon>Eukaryota</taxon>
        <taxon>Viridiplantae</taxon>
        <taxon>Streptophyta</taxon>
        <taxon>Embryophyta</taxon>
        <taxon>Tracheophyta</taxon>
        <taxon>Spermatophyta</taxon>
        <taxon>Magnoliopsida</taxon>
        <taxon>eudicotyledons</taxon>
        <taxon>Gunneridae</taxon>
        <taxon>Pentapetalae</taxon>
        <taxon>asterids</taxon>
        <taxon>Ericales</taxon>
        <taxon>Ericaceae</taxon>
        <taxon>Ericoideae</taxon>
        <taxon>Rhodoreae</taxon>
        <taxon>Rhododendron</taxon>
    </lineage>
</organism>
<name>A0AAV6IKR0_9ERIC</name>
<keyword evidence="2" id="KW-0443">Lipid metabolism</keyword>
<evidence type="ECO:0000256" key="1">
    <source>
        <dbReference type="ARBA" id="ARBA00022737"/>
    </source>
</evidence>
<dbReference type="GO" id="GO:0004630">
    <property type="term" value="F:phospholipase D activity"/>
    <property type="evidence" value="ECO:0007669"/>
    <property type="project" value="TreeGrafter"/>
</dbReference>
<comment type="caution">
    <text evidence="3">The sequence shown here is derived from an EMBL/GenBank/DDBJ whole genome shotgun (WGS) entry which is preliminary data.</text>
</comment>
<dbReference type="PANTHER" id="PTHR18896:SF65">
    <property type="entry name" value="PHOSPHOLIPASE D BETA 1"/>
    <property type="match status" value="1"/>
</dbReference>
<dbReference type="GO" id="GO:0009395">
    <property type="term" value="P:phospholipid catabolic process"/>
    <property type="evidence" value="ECO:0007669"/>
    <property type="project" value="TreeGrafter"/>
</dbReference>
<dbReference type="GO" id="GO:0005886">
    <property type="term" value="C:plasma membrane"/>
    <property type="evidence" value="ECO:0007669"/>
    <property type="project" value="TreeGrafter"/>
</dbReference>
<evidence type="ECO:0000256" key="2">
    <source>
        <dbReference type="ARBA" id="ARBA00023098"/>
    </source>
</evidence>
<proteinExistence type="predicted"/>
<keyword evidence="4" id="KW-1185">Reference proteome</keyword>
<dbReference type="Proteomes" id="UP000823749">
    <property type="component" value="Chromosome 10"/>
</dbReference>
<dbReference type="Gene3D" id="3.30.870.10">
    <property type="entry name" value="Endonuclease Chain A"/>
    <property type="match status" value="1"/>
</dbReference>
<evidence type="ECO:0000313" key="4">
    <source>
        <dbReference type="Proteomes" id="UP000823749"/>
    </source>
</evidence>